<accession>A0A7G6X0H0</accession>
<feature type="repeat" description="ANK" evidence="3">
    <location>
        <begin position="333"/>
        <end position="358"/>
    </location>
</feature>
<evidence type="ECO:0000256" key="1">
    <source>
        <dbReference type="ARBA" id="ARBA00022737"/>
    </source>
</evidence>
<dbReference type="RefSeq" id="WP_185441675.1">
    <property type="nucleotide sequence ID" value="NZ_CP043661.1"/>
</dbReference>
<evidence type="ECO:0000256" key="3">
    <source>
        <dbReference type="PROSITE-ProRule" id="PRU00023"/>
    </source>
</evidence>
<keyword evidence="1" id="KW-0677">Repeat</keyword>
<feature type="repeat" description="ANK" evidence="3">
    <location>
        <begin position="421"/>
        <end position="453"/>
    </location>
</feature>
<dbReference type="PANTHER" id="PTHR24189">
    <property type="entry name" value="MYOTROPHIN"/>
    <property type="match status" value="1"/>
</dbReference>
<keyword evidence="5" id="KW-1185">Reference proteome</keyword>
<keyword evidence="2 3" id="KW-0040">ANK repeat</keyword>
<organism evidence="4 5">
    <name type="scientific">Kribbella qitaiheensis</name>
    <dbReference type="NCBI Taxonomy" id="1544730"/>
    <lineage>
        <taxon>Bacteria</taxon>
        <taxon>Bacillati</taxon>
        <taxon>Actinomycetota</taxon>
        <taxon>Actinomycetes</taxon>
        <taxon>Propionibacteriales</taxon>
        <taxon>Kribbellaceae</taxon>
        <taxon>Kribbella</taxon>
    </lineage>
</organism>
<dbReference type="Proteomes" id="UP000515563">
    <property type="component" value="Chromosome"/>
</dbReference>
<protein>
    <submittedName>
        <fullName evidence="4">Ankyrin repeat domain-containing protein</fullName>
    </submittedName>
</protein>
<dbReference type="PROSITE" id="PS50088">
    <property type="entry name" value="ANK_REPEAT"/>
    <property type="match status" value="2"/>
</dbReference>
<dbReference type="Gene3D" id="1.25.40.20">
    <property type="entry name" value="Ankyrin repeat-containing domain"/>
    <property type="match status" value="3"/>
</dbReference>
<evidence type="ECO:0000256" key="2">
    <source>
        <dbReference type="ARBA" id="ARBA00023043"/>
    </source>
</evidence>
<dbReference type="AlphaFoldDB" id="A0A7G6X0H0"/>
<dbReference type="SMART" id="SM00248">
    <property type="entry name" value="ANK"/>
    <property type="match status" value="4"/>
</dbReference>
<evidence type="ECO:0000313" key="5">
    <source>
        <dbReference type="Proteomes" id="UP000515563"/>
    </source>
</evidence>
<proteinExistence type="predicted"/>
<evidence type="ECO:0000313" key="4">
    <source>
        <dbReference type="EMBL" id="QNE19735.1"/>
    </source>
</evidence>
<dbReference type="InterPro" id="IPR002110">
    <property type="entry name" value="Ankyrin_rpt"/>
</dbReference>
<dbReference type="InterPro" id="IPR050745">
    <property type="entry name" value="Multifunctional_regulatory"/>
</dbReference>
<reference evidence="4 5" key="2">
    <citation type="journal article" date="2020" name="Microbiol. Resour. Announc.">
        <title>Antarctic desert soil bacteria exhibit high novel natural product potential, evaluated through long-read genome sequencing and comparative genomics.</title>
        <authorList>
            <person name="Benaud N."/>
            <person name="Edwards R.J."/>
            <person name="Amos T.G."/>
            <person name="D'Agostino P.M."/>
            <person name="Gutierrez-Chavez C."/>
            <person name="Montgomery K."/>
            <person name="Nicetic I."/>
            <person name="Ferrari B.C."/>
        </authorList>
    </citation>
    <scope>NUCLEOTIDE SEQUENCE [LARGE SCALE GENOMIC DNA]</scope>
    <source>
        <strain evidence="4 5">SPB151</strain>
    </source>
</reference>
<dbReference type="Pfam" id="PF00023">
    <property type="entry name" value="Ank"/>
    <property type="match status" value="1"/>
</dbReference>
<gene>
    <name evidence="4" type="ORF">F1D05_19675</name>
</gene>
<sequence>MPTRNLPNDPSLEHLKKQAKSLLKKVQAADPEALALAAEFHPTGVDGLAGAQLVIARSYGFASWARLVHHIELVGHYSRSPHQQSVGGPLDTPEQRADEFLKLATLHYGQDDPAGRTTARSLLNDFPEVALSNIYTMVVAAEPSVVAAALAADPASASREGGPYRWEPLLYLTYSRLEVDGRVAVAKLLLDNGADPNAGYLWQGMPSPFTAVTGAFGRGEGDQPPHPNRLDLARLLLESGADANDSQTMYNCGPGCPPPYDDAHLELLLEFGLGKGDGGPWHERMTTAHPTPRQLLEDELVFASHEGLLHRVELVLAQGIDPDRRGTEHPIFAGHRAYELAAIQGHTEIAELLLEKGATPLDDVGELYAAVLRGDPVDADPDLAARAVARNPLLPIRVAEIGATHALRPLQELGFDLNVGRMRTPLHLAALLGHLDTVRKLIELGADPTVEDPHYHSTPRGWAEHNNQQEIVDYLDTL</sequence>
<dbReference type="SUPFAM" id="SSF48403">
    <property type="entry name" value="Ankyrin repeat"/>
    <property type="match status" value="1"/>
</dbReference>
<dbReference type="PANTHER" id="PTHR24189:SF50">
    <property type="entry name" value="ANKYRIN REPEAT AND SOCS BOX PROTEIN 2"/>
    <property type="match status" value="1"/>
</dbReference>
<dbReference type="EMBL" id="CP043661">
    <property type="protein sequence ID" value="QNE19735.1"/>
    <property type="molecule type" value="Genomic_DNA"/>
</dbReference>
<dbReference type="KEGG" id="kqi:F1D05_19675"/>
<dbReference type="PROSITE" id="PS50297">
    <property type="entry name" value="ANK_REP_REGION"/>
    <property type="match status" value="2"/>
</dbReference>
<dbReference type="InterPro" id="IPR036770">
    <property type="entry name" value="Ankyrin_rpt-contain_sf"/>
</dbReference>
<name>A0A7G6X0H0_9ACTN</name>
<reference evidence="5" key="1">
    <citation type="submission" date="2019-09" db="EMBL/GenBank/DDBJ databases">
        <title>Antimicrobial potential of Antarctic Bacteria.</title>
        <authorList>
            <person name="Benaud N."/>
            <person name="Edwards R.J."/>
            <person name="Ferrari B.C."/>
        </authorList>
    </citation>
    <scope>NUCLEOTIDE SEQUENCE [LARGE SCALE GENOMIC DNA]</scope>
    <source>
        <strain evidence="5">SPB151</strain>
    </source>
</reference>